<keyword evidence="2" id="KW-1185">Reference proteome</keyword>
<accession>A0A2U8GM06</accession>
<evidence type="ECO:0000313" key="1">
    <source>
        <dbReference type="EMBL" id="AWI74534.1"/>
    </source>
</evidence>
<dbReference type="SFLD" id="SFLDG01212">
    <property type="entry name" value="Phytoene_synthase_like"/>
    <property type="match status" value="1"/>
</dbReference>
<dbReference type="PANTHER" id="PTHR31480">
    <property type="entry name" value="BIFUNCTIONAL LYCOPENE CYCLASE/PHYTOENE SYNTHASE"/>
    <property type="match status" value="1"/>
</dbReference>
<sequence length="277" mass="31729">MPVDHYENFPVASFLLPARLREPVEAIYAFARSADDIADEGDATAVMRLARLNDYRNALNAMERGEAIRDATLAPMFERLGRAVREFGLPVQLLRDLLDAFSQDVGKTRYADFPELLDYCRRSANPVGRLLLHLYDRTEGDNFHLSDCICSSLQLINFWQDVAVDWRKTRIYIPLDDLARFGVDAGDIDASRCDERWRALLAFEVKRAREMMLEGAPLALRLPGRVGWELRLVVAGGLRILDCIESAGYDVFRHRPVLGKTDWVRIAWRALFQEKKQ</sequence>
<dbReference type="GO" id="GO:0004311">
    <property type="term" value="F:geranylgeranyl diphosphate synthase activity"/>
    <property type="evidence" value="ECO:0007669"/>
    <property type="project" value="InterPro"/>
</dbReference>
<protein>
    <submittedName>
        <fullName evidence="1">Squalene synthase HpnC</fullName>
    </submittedName>
</protein>
<dbReference type="KEGG" id="acom:CEW83_04355"/>
<dbReference type="Gene3D" id="1.10.600.10">
    <property type="entry name" value="Farnesyl Diphosphate Synthase"/>
    <property type="match status" value="1"/>
</dbReference>
<dbReference type="Pfam" id="PF00494">
    <property type="entry name" value="SQS_PSY"/>
    <property type="match status" value="1"/>
</dbReference>
<dbReference type="SFLD" id="SFLDG01018">
    <property type="entry name" value="Squalene/Phytoene_Synthase_Lik"/>
    <property type="match status" value="1"/>
</dbReference>
<name>A0A2U8GM06_9RHOO</name>
<dbReference type="InterPro" id="IPR002060">
    <property type="entry name" value="Squ/phyt_synthse"/>
</dbReference>
<dbReference type="SFLD" id="SFLDS00005">
    <property type="entry name" value="Isoprenoid_Synthase_Type_I"/>
    <property type="match status" value="1"/>
</dbReference>
<dbReference type="GO" id="GO:0051996">
    <property type="term" value="F:squalene synthase [NAD(P)H] activity"/>
    <property type="evidence" value="ECO:0007669"/>
    <property type="project" value="InterPro"/>
</dbReference>
<dbReference type="InterPro" id="IPR017827">
    <property type="entry name" value="HSQ_synthase_HpnC"/>
</dbReference>
<reference evidence="1 2" key="1">
    <citation type="submission" date="2017-06" db="EMBL/GenBank/DDBJ databases">
        <title>Azoarcus.</title>
        <authorList>
            <person name="Woo J.-H."/>
            <person name="Kim H.-S."/>
        </authorList>
    </citation>
    <scope>NUCLEOTIDE SEQUENCE [LARGE SCALE GENOMIC DNA]</scope>
    <source>
        <strain evidence="1 2">TSPY31</strain>
    </source>
</reference>
<dbReference type="NCBIfam" id="TIGR03464">
    <property type="entry name" value="HpnC"/>
    <property type="match status" value="1"/>
</dbReference>
<gene>
    <name evidence="1" type="primary">hpnC</name>
    <name evidence="1" type="ORF">CEW83_04355</name>
</gene>
<organism evidence="1 2">
    <name type="scientific">Parazoarcus communis</name>
    <dbReference type="NCBI Taxonomy" id="41977"/>
    <lineage>
        <taxon>Bacteria</taxon>
        <taxon>Pseudomonadati</taxon>
        <taxon>Pseudomonadota</taxon>
        <taxon>Betaproteobacteria</taxon>
        <taxon>Rhodocyclales</taxon>
        <taxon>Zoogloeaceae</taxon>
        <taxon>Parazoarcus</taxon>
    </lineage>
</organism>
<dbReference type="Proteomes" id="UP000244930">
    <property type="component" value="Chromosome"/>
</dbReference>
<dbReference type="InterPro" id="IPR008949">
    <property type="entry name" value="Isoprenoid_synthase_dom_sf"/>
</dbReference>
<proteinExistence type="predicted"/>
<dbReference type="InterPro" id="IPR044843">
    <property type="entry name" value="Trans_IPPS_bact-type"/>
</dbReference>
<dbReference type="GO" id="GO:0016114">
    <property type="term" value="P:terpenoid biosynthetic process"/>
    <property type="evidence" value="ECO:0007669"/>
    <property type="project" value="UniProtKB-ARBA"/>
</dbReference>
<dbReference type="InterPro" id="IPR033904">
    <property type="entry name" value="Trans_IPPS_HH"/>
</dbReference>
<dbReference type="SUPFAM" id="SSF48576">
    <property type="entry name" value="Terpenoid synthases"/>
    <property type="match status" value="1"/>
</dbReference>
<dbReference type="EMBL" id="CP022187">
    <property type="protein sequence ID" value="AWI74534.1"/>
    <property type="molecule type" value="Genomic_DNA"/>
</dbReference>
<evidence type="ECO:0000313" key="2">
    <source>
        <dbReference type="Proteomes" id="UP000244930"/>
    </source>
</evidence>
<dbReference type="CDD" id="cd00683">
    <property type="entry name" value="Trans_IPPS_HH"/>
    <property type="match status" value="1"/>
</dbReference>
<dbReference type="AlphaFoldDB" id="A0A2U8GM06"/>
<dbReference type="RefSeq" id="WP_108948241.1">
    <property type="nucleotide sequence ID" value="NZ_CP022187.1"/>
</dbReference>